<dbReference type="KEGG" id="tpsc:RBB77_13680"/>
<dbReference type="EMBL" id="CP132942">
    <property type="protein sequence ID" value="XCB31502.1"/>
    <property type="molecule type" value="Genomic_DNA"/>
</dbReference>
<reference evidence="2" key="2">
    <citation type="journal article" date="2024" name="Environ. Microbiol.">
        <title>Genome analysis and description of Tunturibacter gen. nov. expands the diversity of Terriglobia in tundra soils.</title>
        <authorList>
            <person name="Messyasz A."/>
            <person name="Mannisto M.K."/>
            <person name="Kerkhof L.J."/>
            <person name="Haggblom M.M."/>
        </authorList>
    </citation>
    <scope>NUCLEOTIDE SEQUENCE</scope>
    <source>
        <strain evidence="2">X5P6</strain>
    </source>
</reference>
<dbReference type="RefSeq" id="WP_353062347.1">
    <property type="nucleotide sequence ID" value="NZ_CP132942.1"/>
</dbReference>
<feature type="domain" description="Nucleoside phosphorylase" evidence="1">
    <location>
        <begin position="5"/>
        <end position="95"/>
    </location>
</feature>
<sequence length="250" mass="27031">MKGNIAIIAALEGELKPFVEGPGARKWKRRQSPEGCSLWEYRHADGCWIAACAGMGGVRVALAFAEAEKVAAIDAVCSVGWAGALDEAIRAESVSSVSLVIDTKTGERFRPANSRPQWPVLATTARVADERDKQRLAASYGAGLVDMEAAAIARIALGKGIPFYCFKAVSDDAQAQLPDLNRFIAERGRLKMLPFLAHVAVRPTSWSGLMKLGKHSSAAAKNLAEALYEWLDPSGSVRRSNGDYTEKRDR</sequence>
<name>A0AAU7ZKC3_9BACT</name>
<dbReference type="GO" id="GO:0009116">
    <property type="term" value="P:nucleoside metabolic process"/>
    <property type="evidence" value="ECO:0007669"/>
    <property type="project" value="InterPro"/>
</dbReference>
<organism evidence="2">
    <name type="scientific">Tunturiibacter psychrotolerans</name>
    <dbReference type="NCBI Taxonomy" id="3069686"/>
    <lineage>
        <taxon>Bacteria</taxon>
        <taxon>Pseudomonadati</taxon>
        <taxon>Acidobacteriota</taxon>
        <taxon>Terriglobia</taxon>
        <taxon>Terriglobales</taxon>
        <taxon>Acidobacteriaceae</taxon>
        <taxon>Tunturiibacter</taxon>
    </lineage>
</organism>
<proteinExistence type="predicted"/>
<dbReference type="GO" id="GO:0008782">
    <property type="term" value="F:adenosylhomocysteine nucleosidase activity"/>
    <property type="evidence" value="ECO:0007669"/>
    <property type="project" value="TreeGrafter"/>
</dbReference>
<evidence type="ECO:0000259" key="1">
    <source>
        <dbReference type="Pfam" id="PF01048"/>
    </source>
</evidence>
<feature type="domain" description="Nucleoside phosphorylase" evidence="1">
    <location>
        <begin position="120"/>
        <end position="177"/>
    </location>
</feature>
<dbReference type="SUPFAM" id="SSF53167">
    <property type="entry name" value="Purine and uridine phosphorylases"/>
    <property type="match status" value="1"/>
</dbReference>
<dbReference type="GO" id="GO:0019284">
    <property type="term" value="P:L-methionine salvage from S-adenosylmethionine"/>
    <property type="evidence" value="ECO:0007669"/>
    <property type="project" value="TreeGrafter"/>
</dbReference>
<dbReference type="InterPro" id="IPR035994">
    <property type="entry name" value="Nucleoside_phosphorylase_sf"/>
</dbReference>
<reference evidence="2" key="1">
    <citation type="submission" date="2023-08" db="EMBL/GenBank/DDBJ databases">
        <authorList>
            <person name="Messyasz A."/>
            <person name="Mannisto M.K."/>
            <person name="Kerkhof L.J."/>
            <person name="Haggblom M."/>
        </authorList>
    </citation>
    <scope>NUCLEOTIDE SEQUENCE</scope>
    <source>
        <strain evidence="2">X5P6</strain>
    </source>
</reference>
<dbReference type="GO" id="GO:0008930">
    <property type="term" value="F:methylthioadenosine nucleosidase activity"/>
    <property type="evidence" value="ECO:0007669"/>
    <property type="project" value="TreeGrafter"/>
</dbReference>
<evidence type="ECO:0000313" key="2">
    <source>
        <dbReference type="EMBL" id="XCB31502.1"/>
    </source>
</evidence>
<dbReference type="Gene3D" id="3.40.50.1580">
    <property type="entry name" value="Nucleoside phosphorylase domain"/>
    <property type="match status" value="2"/>
</dbReference>
<dbReference type="AlphaFoldDB" id="A0AAU7ZKC3"/>
<dbReference type="PANTHER" id="PTHR46832">
    <property type="entry name" value="5'-METHYLTHIOADENOSINE/S-ADENOSYLHOMOCYSTEINE NUCLEOSIDASE"/>
    <property type="match status" value="1"/>
</dbReference>
<accession>A0AAU7ZKC3</accession>
<gene>
    <name evidence="2" type="ORF">RBB77_13680</name>
</gene>
<dbReference type="Pfam" id="PF01048">
    <property type="entry name" value="PNP_UDP_1"/>
    <property type="match status" value="2"/>
</dbReference>
<dbReference type="GO" id="GO:0005829">
    <property type="term" value="C:cytosol"/>
    <property type="evidence" value="ECO:0007669"/>
    <property type="project" value="TreeGrafter"/>
</dbReference>
<protein>
    <submittedName>
        <fullName evidence="2">Nucleoside phosphorylase</fullName>
    </submittedName>
</protein>
<dbReference type="PANTHER" id="PTHR46832:SF1">
    <property type="entry name" value="5'-METHYLTHIOADENOSINE_S-ADENOSYLHOMOCYSTEINE NUCLEOSIDASE"/>
    <property type="match status" value="1"/>
</dbReference>
<dbReference type="InterPro" id="IPR000845">
    <property type="entry name" value="Nucleoside_phosphorylase_d"/>
</dbReference>